<dbReference type="SUPFAM" id="SSF51717">
    <property type="entry name" value="Dihydropteroate synthetase-like"/>
    <property type="match status" value="1"/>
</dbReference>
<dbReference type="GO" id="GO:0046654">
    <property type="term" value="P:tetrahydrofolate biosynthetic process"/>
    <property type="evidence" value="ECO:0007669"/>
    <property type="project" value="TreeGrafter"/>
</dbReference>
<dbReference type="GO" id="GO:0004156">
    <property type="term" value="F:dihydropteroate synthase activity"/>
    <property type="evidence" value="ECO:0007669"/>
    <property type="project" value="UniProtKB-EC"/>
</dbReference>
<evidence type="ECO:0000256" key="5">
    <source>
        <dbReference type="ARBA" id="ARBA00022679"/>
    </source>
</evidence>
<protein>
    <recommendedName>
        <fullName evidence="4">dihydropteroate synthase</fullName>
        <ecNumber evidence="4">2.5.1.15</ecNumber>
    </recommendedName>
</protein>
<dbReference type="GO" id="GO:0046872">
    <property type="term" value="F:metal ion binding"/>
    <property type="evidence" value="ECO:0007669"/>
    <property type="project" value="UniProtKB-KW"/>
</dbReference>
<organism evidence="9 10">
    <name type="scientific">Fluviibacter phosphoraccumulans</name>
    <dbReference type="NCBI Taxonomy" id="1751046"/>
    <lineage>
        <taxon>Bacteria</taxon>
        <taxon>Pseudomonadati</taxon>
        <taxon>Pseudomonadota</taxon>
        <taxon>Betaproteobacteria</taxon>
        <taxon>Rhodocyclales</taxon>
        <taxon>Fluviibacteraceae</taxon>
        <taxon>Fluviibacter</taxon>
    </lineage>
</organism>
<dbReference type="RefSeq" id="WP_162071231.1">
    <property type="nucleotide sequence ID" value="NZ_AP019011.1"/>
</dbReference>
<comment type="cofactor">
    <cofactor evidence="2">
        <name>Mg(2+)</name>
        <dbReference type="ChEBI" id="CHEBI:18420"/>
    </cofactor>
</comment>
<gene>
    <name evidence="9" type="primary">folP</name>
    <name evidence="9" type="ORF">ICHIAU1_12470</name>
</gene>
<evidence type="ECO:0000256" key="1">
    <source>
        <dbReference type="ARBA" id="ARBA00000012"/>
    </source>
</evidence>
<reference evidence="10" key="1">
    <citation type="submission" date="2020-01" db="EMBL/GenBank/DDBJ databases">
        <title>Phosphoaccumulans saitamaens gen. nov., sp. nov., a polyphosphate accumulating bacterium isolated from surface river water.</title>
        <authorList>
            <person name="Watanabe K."/>
            <person name="Suda W."/>
        </authorList>
    </citation>
    <scope>NUCLEOTIDE SEQUENCE [LARGE SCALE GENOMIC DNA]</scope>
    <source>
        <strain evidence="10">ICHIAU1</strain>
    </source>
</reference>
<dbReference type="InterPro" id="IPR011005">
    <property type="entry name" value="Dihydropteroate_synth-like_sf"/>
</dbReference>
<proteinExistence type="predicted"/>
<sequence>MSLNMISCGTHTLTWSPGRPLVMGIVNVTPDSFSGDGLGLQVDAAFDQALAMMAAGADLVDVGAESTRPGADSVSAEEELNRLLPLLERLASADIPVSVDTYKATVMAQAIRLGAGLINDISALSDPAAATALAPHERVAVCLMHMQGTPQHMQQLPHYDNVCADVQAFLQQAVAKAEAAGICRSRLILDPGFGFGKTFAHNQQLFQALPQLVALGLPVLVGVSRKTMIGHITGQPVEQRIAGSVAAALWAAQYGAAIVRVHDVAQTVDALKVSWALGPQQ</sequence>
<dbReference type="PANTHER" id="PTHR20941">
    <property type="entry name" value="FOLATE SYNTHESIS PROTEINS"/>
    <property type="match status" value="1"/>
</dbReference>
<evidence type="ECO:0000256" key="8">
    <source>
        <dbReference type="ARBA" id="ARBA00022909"/>
    </source>
</evidence>
<dbReference type="PANTHER" id="PTHR20941:SF1">
    <property type="entry name" value="FOLIC ACID SYNTHESIS PROTEIN FOL1"/>
    <property type="match status" value="1"/>
</dbReference>
<dbReference type="EC" id="2.5.1.15" evidence="4"/>
<evidence type="ECO:0000313" key="9">
    <source>
        <dbReference type="EMBL" id="BBU68964.1"/>
    </source>
</evidence>
<evidence type="ECO:0000256" key="3">
    <source>
        <dbReference type="ARBA" id="ARBA00004763"/>
    </source>
</evidence>
<keyword evidence="10" id="KW-1185">Reference proteome</keyword>
<comment type="pathway">
    <text evidence="3">Cofactor biosynthesis; tetrahydrofolate biosynthesis; 7,8-dihydrofolate from 2-amino-4-hydroxy-6-hydroxymethyl-7,8-dihydropteridine diphosphate and 4-aminobenzoate: step 1/2.</text>
</comment>
<dbReference type="GO" id="GO:0046656">
    <property type="term" value="P:folic acid biosynthetic process"/>
    <property type="evidence" value="ECO:0007669"/>
    <property type="project" value="UniProtKB-KW"/>
</dbReference>
<dbReference type="Proteomes" id="UP000463961">
    <property type="component" value="Chromosome"/>
</dbReference>
<accession>A0A679I372</accession>
<evidence type="ECO:0000256" key="6">
    <source>
        <dbReference type="ARBA" id="ARBA00022723"/>
    </source>
</evidence>
<dbReference type="PROSITE" id="PS00793">
    <property type="entry name" value="DHPS_2"/>
    <property type="match status" value="1"/>
</dbReference>
<evidence type="ECO:0000313" key="10">
    <source>
        <dbReference type="Proteomes" id="UP000463961"/>
    </source>
</evidence>
<dbReference type="EMBL" id="AP022345">
    <property type="protein sequence ID" value="BBU68964.1"/>
    <property type="molecule type" value="Genomic_DNA"/>
</dbReference>
<dbReference type="AlphaFoldDB" id="A0A679I372"/>
<dbReference type="CDD" id="cd00739">
    <property type="entry name" value="DHPS"/>
    <property type="match status" value="1"/>
</dbReference>
<dbReference type="PROSITE" id="PS50972">
    <property type="entry name" value="PTERIN_BINDING"/>
    <property type="match status" value="1"/>
</dbReference>
<evidence type="ECO:0000256" key="4">
    <source>
        <dbReference type="ARBA" id="ARBA00012458"/>
    </source>
</evidence>
<name>A0A679I372_9RHOO</name>
<dbReference type="OrthoDB" id="9811744at2"/>
<dbReference type="InterPro" id="IPR006390">
    <property type="entry name" value="DHP_synth_dom"/>
</dbReference>
<keyword evidence="7" id="KW-0460">Magnesium</keyword>
<evidence type="ECO:0000256" key="7">
    <source>
        <dbReference type="ARBA" id="ARBA00022842"/>
    </source>
</evidence>
<keyword evidence="6" id="KW-0479">Metal-binding</keyword>
<dbReference type="NCBIfam" id="TIGR01496">
    <property type="entry name" value="DHPS"/>
    <property type="match status" value="1"/>
</dbReference>
<dbReference type="InterPro" id="IPR045031">
    <property type="entry name" value="DHP_synth-like"/>
</dbReference>
<dbReference type="Pfam" id="PF00809">
    <property type="entry name" value="Pterin_bind"/>
    <property type="match status" value="1"/>
</dbReference>
<keyword evidence="8" id="KW-0289">Folate biosynthesis</keyword>
<dbReference type="InterPro" id="IPR000489">
    <property type="entry name" value="Pterin-binding_dom"/>
</dbReference>
<comment type="catalytic activity">
    <reaction evidence="1">
        <text>(7,8-dihydropterin-6-yl)methyl diphosphate + 4-aminobenzoate = 7,8-dihydropteroate + diphosphate</text>
        <dbReference type="Rhea" id="RHEA:19949"/>
        <dbReference type="ChEBI" id="CHEBI:17836"/>
        <dbReference type="ChEBI" id="CHEBI:17839"/>
        <dbReference type="ChEBI" id="CHEBI:33019"/>
        <dbReference type="ChEBI" id="CHEBI:72950"/>
        <dbReference type="EC" id="2.5.1.15"/>
    </reaction>
</comment>
<evidence type="ECO:0000256" key="2">
    <source>
        <dbReference type="ARBA" id="ARBA00001946"/>
    </source>
</evidence>
<keyword evidence="5" id="KW-0808">Transferase</keyword>
<dbReference type="GO" id="GO:0005829">
    <property type="term" value="C:cytosol"/>
    <property type="evidence" value="ECO:0007669"/>
    <property type="project" value="TreeGrafter"/>
</dbReference>
<dbReference type="Gene3D" id="3.20.20.20">
    <property type="entry name" value="Dihydropteroate synthase-like"/>
    <property type="match status" value="1"/>
</dbReference>